<sequence length="276" mass="29193">MAGRRATPQRGVELHHNVSAGIILSNQSLVLQKVSRSSSGAYVCSATNARGDGVSEPLELNVKFAPVCRDLQQAVYGGGKNEHLNVSCAVHAHPPPSSFSSSEVNDIEHKRYSVVGEGVSQVWYTPRSHLDYGSLLCWATNDVGTQLEPCVFHIIHASSPEPVHNCSVSDVGRSSASVRCHAGWDGGLPQTFTLSVSQGERSATAATNSSRKGDPRVLANTSSSPKPEFAVTGLESGTQYVLTITAVNSRGQSFPVSLAIQTAEDKAMKHTSPGGD</sequence>
<evidence type="ECO:0000259" key="2">
    <source>
        <dbReference type="PROSITE" id="PS50853"/>
    </source>
</evidence>
<dbReference type="PROSITE" id="PS50853">
    <property type="entry name" value="FN3"/>
    <property type="match status" value="1"/>
</dbReference>
<feature type="region of interest" description="Disordered" evidence="1">
    <location>
        <begin position="199"/>
        <end position="230"/>
    </location>
</feature>
<proteinExistence type="predicted"/>
<dbReference type="CDD" id="cd00063">
    <property type="entry name" value="FN3"/>
    <property type="match status" value="1"/>
</dbReference>
<dbReference type="Gene3D" id="2.60.40.10">
    <property type="entry name" value="Immunoglobulins"/>
    <property type="match status" value="2"/>
</dbReference>
<dbReference type="InterPro" id="IPR013783">
    <property type="entry name" value="Ig-like_fold"/>
</dbReference>
<dbReference type="PANTHER" id="PTHR23278">
    <property type="entry name" value="SIDESTEP PROTEIN"/>
    <property type="match status" value="1"/>
</dbReference>
<evidence type="ECO:0000313" key="3">
    <source>
        <dbReference type="EMBL" id="KAA0198148.1"/>
    </source>
</evidence>
<feature type="domain" description="Fibronectin type-III" evidence="2">
    <location>
        <begin position="159"/>
        <end position="266"/>
    </location>
</feature>
<comment type="caution">
    <text evidence="3">The sequence shown here is derived from an EMBL/GenBank/DDBJ whole genome shotgun (WGS) entry which is preliminary data.</text>
</comment>
<dbReference type="Proteomes" id="UP000711488">
    <property type="component" value="Unassembled WGS sequence"/>
</dbReference>
<reference evidence="3" key="3">
    <citation type="submission" date="2019-06" db="EMBL/GenBank/DDBJ databases">
        <authorList>
            <person name="Poynton C."/>
            <person name="Hasenbein S."/>
            <person name="Benoit J.B."/>
            <person name="Sepulveda M.S."/>
            <person name="Poelchau M.F."/>
            <person name="Murali S.C."/>
            <person name="Chen S."/>
            <person name="Glastad K.M."/>
            <person name="Werren J.H."/>
            <person name="Vineis J.H."/>
            <person name="Bowen J.L."/>
            <person name="Friedrich M."/>
            <person name="Jones J."/>
            <person name="Robertson H.M."/>
            <person name="Feyereisen R."/>
            <person name="Mechler-Hickson A."/>
            <person name="Mathers N."/>
            <person name="Lee C.E."/>
            <person name="Colbourne J.K."/>
            <person name="Biales A."/>
            <person name="Johnston J.S."/>
            <person name="Wellborn G.A."/>
            <person name="Rosendale A.J."/>
            <person name="Cridge A.G."/>
            <person name="Munoz-Torres M.C."/>
            <person name="Bain P.A."/>
            <person name="Manny A.R."/>
            <person name="Major K.M."/>
            <person name="Lambert F.N."/>
            <person name="Vulpe C.D."/>
            <person name="Tuck P."/>
            <person name="Blalock B.J."/>
            <person name="Lin Y.-Y."/>
            <person name="Smith M.E."/>
            <person name="Ochoa-Acuna H."/>
            <person name="Chen M.-J.M."/>
            <person name="Childers C.P."/>
            <person name="Qu J."/>
            <person name="Dugan S."/>
            <person name="Lee S.L."/>
            <person name="Chao H."/>
            <person name="Dinh H."/>
            <person name="Han Y."/>
            <person name="Doddapaneni H."/>
            <person name="Worley K.C."/>
            <person name="Muzny D.M."/>
            <person name="Gibbs R.A."/>
            <person name="Richards S."/>
        </authorList>
    </citation>
    <scope>NUCLEOTIDE SEQUENCE</scope>
    <source>
        <strain evidence="3">HAZT.00-mixed</strain>
        <tissue evidence="3">Whole organism</tissue>
    </source>
</reference>
<dbReference type="PANTHER" id="PTHR23278:SF19">
    <property type="entry name" value="OBSCURIN"/>
    <property type="match status" value="1"/>
</dbReference>
<dbReference type="SMART" id="SM00060">
    <property type="entry name" value="FN3"/>
    <property type="match status" value="1"/>
</dbReference>
<dbReference type="SUPFAM" id="SSF48726">
    <property type="entry name" value="Immunoglobulin"/>
    <property type="match status" value="2"/>
</dbReference>
<name>A0A6A0H549_HYAAZ</name>
<organism evidence="3">
    <name type="scientific">Hyalella azteca</name>
    <name type="common">Amphipod</name>
    <dbReference type="NCBI Taxonomy" id="294128"/>
    <lineage>
        <taxon>Eukaryota</taxon>
        <taxon>Metazoa</taxon>
        <taxon>Ecdysozoa</taxon>
        <taxon>Arthropoda</taxon>
        <taxon>Crustacea</taxon>
        <taxon>Multicrustacea</taxon>
        <taxon>Malacostraca</taxon>
        <taxon>Eumalacostraca</taxon>
        <taxon>Peracarida</taxon>
        <taxon>Amphipoda</taxon>
        <taxon>Senticaudata</taxon>
        <taxon>Talitrida</taxon>
        <taxon>Talitroidea</taxon>
        <taxon>Hyalellidae</taxon>
        <taxon>Hyalella</taxon>
    </lineage>
</organism>
<evidence type="ECO:0000256" key="1">
    <source>
        <dbReference type="SAM" id="MobiDB-lite"/>
    </source>
</evidence>
<dbReference type="EMBL" id="JQDR03007741">
    <property type="protein sequence ID" value="KAA0198148.1"/>
    <property type="molecule type" value="Genomic_DNA"/>
</dbReference>
<accession>A0A6A0H549</accession>
<dbReference type="InterPro" id="IPR003961">
    <property type="entry name" value="FN3_dom"/>
</dbReference>
<dbReference type="AlphaFoldDB" id="A0A6A0H549"/>
<feature type="compositionally biased region" description="Polar residues" evidence="1">
    <location>
        <begin position="199"/>
        <end position="210"/>
    </location>
</feature>
<dbReference type="Pfam" id="PF00041">
    <property type="entry name" value="fn3"/>
    <property type="match status" value="1"/>
</dbReference>
<dbReference type="InterPro" id="IPR036116">
    <property type="entry name" value="FN3_sf"/>
</dbReference>
<reference evidence="3" key="1">
    <citation type="submission" date="2014-08" db="EMBL/GenBank/DDBJ databases">
        <authorList>
            <person name="Murali S."/>
            <person name="Richards S."/>
            <person name="Bandaranaike D."/>
            <person name="Bellair M."/>
            <person name="Blankenburg K."/>
            <person name="Chao H."/>
            <person name="Dinh H."/>
            <person name="Doddapaneni H."/>
            <person name="Dugan-Rocha S."/>
            <person name="Elkadiri S."/>
            <person name="Gnanaolivu R."/>
            <person name="Hughes D."/>
            <person name="Lee S."/>
            <person name="Li M."/>
            <person name="Ming W."/>
            <person name="Munidasa M."/>
            <person name="Muniz J."/>
            <person name="Nguyen L."/>
            <person name="Osuji N."/>
            <person name="Pu L.-L."/>
            <person name="Puazo M."/>
            <person name="Skinner E."/>
            <person name="Qu C."/>
            <person name="Quiroz J."/>
            <person name="Raj R."/>
            <person name="Weissenberger G."/>
            <person name="Xin Y."/>
            <person name="Zou X."/>
            <person name="Han Y."/>
            <person name="Worley K."/>
            <person name="Muzny D."/>
            <person name="Gibbs R."/>
        </authorList>
    </citation>
    <scope>NUCLEOTIDE SEQUENCE</scope>
    <source>
        <strain evidence="3">HAZT.00-mixed</strain>
        <tissue evidence="3">Whole organism</tissue>
    </source>
</reference>
<dbReference type="SUPFAM" id="SSF49265">
    <property type="entry name" value="Fibronectin type III"/>
    <property type="match status" value="1"/>
</dbReference>
<gene>
    <name evidence="3" type="ORF">HAZT_HAZT008562</name>
</gene>
<dbReference type="InterPro" id="IPR036179">
    <property type="entry name" value="Ig-like_dom_sf"/>
</dbReference>
<protein>
    <recommendedName>
        <fullName evidence="2">Fibronectin type-III domain-containing protein</fullName>
    </recommendedName>
</protein>
<reference evidence="3" key="2">
    <citation type="journal article" date="2018" name="Environ. Sci. Technol.">
        <title>The Toxicogenome of Hyalella azteca: A Model for Sediment Ecotoxicology and Evolutionary Toxicology.</title>
        <authorList>
            <person name="Poynton H.C."/>
            <person name="Hasenbein S."/>
            <person name="Benoit J.B."/>
            <person name="Sepulveda M.S."/>
            <person name="Poelchau M.F."/>
            <person name="Hughes D.S.T."/>
            <person name="Murali S.C."/>
            <person name="Chen S."/>
            <person name="Glastad K.M."/>
            <person name="Goodisman M.A.D."/>
            <person name="Werren J.H."/>
            <person name="Vineis J.H."/>
            <person name="Bowen J.L."/>
            <person name="Friedrich M."/>
            <person name="Jones J."/>
            <person name="Robertson H.M."/>
            <person name="Feyereisen R."/>
            <person name="Mechler-Hickson A."/>
            <person name="Mathers N."/>
            <person name="Lee C.E."/>
            <person name="Colbourne J.K."/>
            <person name="Biales A."/>
            <person name="Johnston J.S."/>
            <person name="Wellborn G.A."/>
            <person name="Rosendale A.J."/>
            <person name="Cridge A.G."/>
            <person name="Munoz-Torres M.C."/>
            <person name="Bain P.A."/>
            <person name="Manny A.R."/>
            <person name="Major K.M."/>
            <person name="Lambert F.N."/>
            <person name="Vulpe C.D."/>
            <person name="Tuck P."/>
            <person name="Blalock B.J."/>
            <person name="Lin Y.Y."/>
            <person name="Smith M.E."/>
            <person name="Ochoa-Acuna H."/>
            <person name="Chen M.M."/>
            <person name="Childers C.P."/>
            <person name="Qu J."/>
            <person name="Dugan S."/>
            <person name="Lee S.L."/>
            <person name="Chao H."/>
            <person name="Dinh H."/>
            <person name="Han Y."/>
            <person name="Doddapaneni H."/>
            <person name="Worley K.C."/>
            <person name="Muzny D.M."/>
            <person name="Gibbs R.A."/>
            <person name="Richards S."/>
        </authorList>
    </citation>
    <scope>NUCLEOTIDE SEQUENCE</scope>
    <source>
        <strain evidence="3">HAZT.00-mixed</strain>
        <tissue evidence="3">Whole organism</tissue>
    </source>
</reference>